<protein>
    <submittedName>
        <fullName evidence="9">PLP-dependent aminotransferase family protein</fullName>
    </submittedName>
</protein>
<dbReference type="EMBL" id="CP032412">
    <property type="protein sequence ID" value="AYB47478.1"/>
    <property type="molecule type" value="Genomic_DNA"/>
</dbReference>
<dbReference type="InterPro" id="IPR000524">
    <property type="entry name" value="Tscrpt_reg_HTH_GntR"/>
</dbReference>
<gene>
    <name evidence="9" type="ORF">D5F53_31105</name>
</gene>
<keyword evidence="10" id="KW-1185">Reference proteome</keyword>
<dbReference type="Gene3D" id="1.10.10.10">
    <property type="entry name" value="Winged helix-like DNA-binding domain superfamily/Winged helix DNA-binding domain"/>
    <property type="match status" value="1"/>
</dbReference>
<keyword evidence="3 9" id="KW-0032">Aminotransferase</keyword>
<dbReference type="InterPro" id="IPR036388">
    <property type="entry name" value="WH-like_DNA-bd_sf"/>
</dbReference>
<dbReference type="CDD" id="cd07377">
    <property type="entry name" value="WHTH_GntR"/>
    <property type="match status" value="1"/>
</dbReference>
<proteinExistence type="inferred from homology"/>
<keyword evidence="6" id="KW-0238">DNA-binding</keyword>
<dbReference type="RefSeq" id="WP_119850902.1">
    <property type="nucleotide sequence ID" value="NZ_CP032412.1"/>
</dbReference>
<dbReference type="SUPFAM" id="SSF46785">
    <property type="entry name" value="Winged helix' DNA-binding domain"/>
    <property type="match status" value="1"/>
</dbReference>
<dbReference type="PANTHER" id="PTHR46577:SF2">
    <property type="entry name" value="TRANSCRIPTIONAL REGULATORY PROTEIN"/>
    <property type="match status" value="1"/>
</dbReference>
<organism evidence="9 10">
    <name type="scientific">Paenibacillus lautus</name>
    <name type="common">Bacillus lautus</name>
    <dbReference type="NCBI Taxonomy" id="1401"/>
    <lineage>
        <taxon>Bacteria</taxon>
        <taxon>Bacillati</taxon>
        <taxon>Bacillota</taxon>
        <taxon>Bacilli</taxon>
        <taxon>Bacillales</taxon>
        <taxon>Paenibacillaceae</taxon>
        <taxon>Paenibacillus</taxon>
    </lineage>
</organism>
<dbReference type="GO" id="GO:0003700">
    <property type="term" value="F:DNA-binding transcription factor activity"/>
    <property type="evidence" value="ECO:0007669"/>
    <property type="project" value="InterPro"/>
</dbReference>
<evidence type="ECO:0000256" key="6">
    <source>
        <dbReference type="ARBA" id="ARBA00023125"/>
    </source>
</evidence>
<evidence type="ECO:0000256" key="3">
    <source>
        <dbReference type="ARBA" id="ARBA00022576"/>
    </source>
</evidence>
<evidence type="ECO:0000313" key="10">
    <source>
        <dbReference type="Proteomes" id="UP000266552"/>
    </source>
</evidence>
<dbReference type="InterPro" id="IPR015421">
    <property type="entry name" value="PyrdxlP-dep_Trfase_major"/>
</dbReference>
<dbReference type="GO" id="GO:0008483">
    <property type="term" value="F:transaminase activity"/>
    <property type="evidence" value="ECO:0007669"/>
    <property type="project" value="UniProtKB-KW"/>
</dbReference>
<dbReference type="KEGG" id="plw:D5F53_31105"/>
<reference evidence="9 10" key="1">
    <citation type="submission" date="2018-09" db="EMBL/GenBank/DDBJ databases">
        <title>Genome Sequence of Paenibacillus lautus Strain E7593-69, Azo Dye-Degrading Bacteria, Isolated from Commercial Tattoo Inks.</title>
        <authorList>
            <person name="Nho S.W."/>
            <person name="Kim S.-J."/>
            <person name="Kweon O."/>
            <person name="Cerniglia C.E."/>
        </authorList>
    </citation>
    <scope>NUCLEOTIDE SEQUENCE [LARGE SCALE GENOMIC DNA]</scope>
    <source>
        <strain evidence="9 10">E7593-69</strain>
    </source>
</reference>
<dbReference type="InterPro" id="IPR051446">
    <property type="entry name" value="HTH_trans_reg/aminotransferase"/>
</dbReference>
<dbReference type="GO" id="GO:0003677">
    <property type="term" value="F:DNA binding"/>
    <property type="evidence" value="ECO:0007669"/>
    <property type="project" value="UniProtKB-KW"/>
</dbReference>
<comment type="similarity">
    <text evidence="2">In the C-terminal section; belongs to the class-I pyridoxal-phosphate-dependent aminotransferase family.</text>
</comment>
<evidence type="ECO:0000256" key="7">
    <source>
        <dbReference type="ARBA" id="ARBA00023163"/>
    </source>
</evidence>
<dbReference type="Gene3D" id="3.40.640.10">
    <property type="entry name" value="Type I PLP-dependent aspartate aminotransferase-like (Major domain)"/>
    <property type="match status" value="1"/>
</dbReference>
<evidence type="ECO:0000256" key="1">
    <source>
        <dbReference type="ARBA" id="ARBA00001933"/>
    </source>
</evidence>
<dbReference type="SMART" id="SM00345">
    <property type="entry name" value="HTH_GNTR"/>
    <property type="match status" value="1"/>
</dbReference>
<sequence length="451" mass="51525">MDTKHEQIVAHMIREVERGHIRSGHKLPSVRALAQMFSCSPNTVVRAYQTLERDDVIYPVPKSGYYLVEGRGPASERTETEPIDFASTTPRGDFLPFQEMEHCLRKAISLYKEELFGYTDPKGISSLRNELSRYFHAQQMFAKPDQIAVVTGAQQAFSILTRMPFPGEEGRAVLVEQPTYFGFLAAARVAGCPVIGIHRDEHGIDLEVLESYFCSGQIKLFYTVPRFLNPLGTSYSLEQKRRIADLARQYDVYIVEDDYLADLEEDSKVDPLYALDQSDHVIYVKSFSKTILPGIRMGAVLLPDRLLDPFIRHKNAADISSPILSQGALELYIKSGMYKRHAARIREHYREKMHYAIEVCARVFGSGIHYTCPSSGVFITIRLPQYVKASALQDRLLQRSISVTNVDQHLLPENQRNDRIRLCIIGVEKPRIEAGMIVIEEEIRRLERRMR</sequence>
<dbReference type="GO" id="GO:0030170">
    <property type="term" value="F:pyridoxal phosphate binding"/>
    <property type="evidence" value="ECO:0007669"/>
    <property type="project" value="InterPro"/>
</dbReference>
<dbReference type="InterPro" id="IPR036390">
    <property type="entry name" value="WH_DNA-bd_sf"/>
</dbReference>
<accession>A0A385TWW3</accession>
<dbReference type="CDD" id="cd00609">
    <property type="entry name" value="AAT_like"/>
    <property type="match status" value="1"/>
</dbReference>
<comment type="cofactor">
    <cofactor evidence="1">
        <name>pyridoxal 5'-phosphate</name>
        <dbReference type="ChEBI" id="CHEBI:597326"/>
    </cofactor>
</comment>
<evidence type="ECO:0000313" key="9">
    <source>
        <dbReference type="EMBL" id="AYB47478.1"/>
    </source>
</evidence>
<dbReference type="Proteomes" id="UP000266552">
    <property type="component" value="Chromosome"/>
</dbReference>
<evidence type="ECO:0000256" key="4">
    <source>
        <dbReference type="ARBA" id="ARBA00022898"/>
    </source>
</evidence>
<dbReference type="Pfam" id="PF00392">
    <property type="entry name" value="GntR"/>
    <property type="match status" value="1"/>
</dbReference>
<dbReference type="InterPro" id="IPR015424">
    <property type="entry name" value="PyrdxlP-dep_Trfase"/>
</dbReference>
<dbReference type="PANTHER" id="PTHR46577">
    <property type="entry name" value="HTH-TYPE TRANSCRIPTIONAL REGULATORY PROTEIN GABR"/>
    <property type="match status" value="1"/>
</dbReference>
<feature type="domain" description="HTH gntR-type" evidence="8">
    <location>
        <begin position="2"/>
        <end position="70"/>
    </location>
</feature>
<keyword evidence="4" id="KW-0663">Pyridoxal phosphate</keyword>
<dbReference type="Pfam" id="PF00155">
    <property type="entry name" value="Aminotran_1_2"/>
    <property type="match status" value="1"/>
</dbReference>
<evidence type="ECO:0000256" key="5">
    <source>
        <dbReference type="ARBA" id="ARBA00023015"/>
    </source>
</evidence>
<keyword evidence="7" id="KW-0804">Transcription</keyword>
<evidence type="ECO:0000256" key="2">
    <source>
        <dbReference type="ARBA" id="ARBA00005384"/>
    </source>
</evidence>
<name>A0A385TWW3_PAELA</name>
<evidence type="ECO:0000259" key="8">
    <source>
        <dbReference type="PROSITE" id="PS50949"/>
    </source>
</evidence>
<dbReference type="InterPro" id="IPR004839">
    <property type="entry name" value="Aminotransferase_I/II_large"/>
</dbReference>
<dbReference type="AlphaFoldDB" id="A0A385TWW3"/>
<keyword evidence="9" id="KW-0808">Transferase</keyword>
<keyword evidence="5" id="KW-0805">Transcription regulation</keyword>
<dbReference type="SUPFAM" id="SSF53383">
    <property type="entry name" value="PLP-dependent transferases"/>
    <property type="match status" value="1"/>
</dbReference>
<dbReference type="PROSITE" id="PS50949">
    <property type="entry name" value="HTH_GNTR"/>
    <property type="match status" value="1"/>
</dbReference>